<dbReference type="EC" id="3.2.1.143" evidence="2"/>
<keyword evidence="13" id="KW-1185">Reference proteome</keyword>
<dbReference type="InterPro" id="IPR050792">
    <property type="entry name" value="ADP-ribosylglycohydrolase"/>
</dbReference>
<dbReference type="PANTHER" id="PTHR16222:SF24">
    <property type="entry name" value="ADP-RIBOSYLHYDROLASE ARH3"/>
    <property type="match status" value="1"/>
</dbReference>
<evidence type="ECO:0000256" key="4">
    <source>
        <dbReference type="ARBA" id="ARBA00041057"/>
    </source>
</evidence>
<dbReference type="PANTHER" id="PTHR16222">
    <property type="entry name" value="ADP-RIBOSYLGLYCOHYDROLASE"/>
    <property type="match status" value="1"/>
</dbReference>
<reference evidence="12 13" key="1">
    <citation type="journal article" date="2024" name="Commun. Biol.">
        <title>Comparative genomic analysis of thermophilic fungi reveals convergent evolutionary adaptations and gene losses.</title>
        <authorList>
            <person name="Steindorff A.S."/>
            <person name="Aguilar-Pontes M.V."/>
            <person name="Robinson A.J."/>
            <person name="Andreopoulos B."/>
            <person name="LaButti K."/>
            <person name="Kuo A."/>
            <person name="Mondo S."/>
            <person name="Riley R."/>
            <person name="Otillar R."/>
            <person name="Haridas S."/>
            <person name="Lipzen A."/>
            <person name="Grimwood J."/>
            <person name="Schmutz J."/>
            <person name="Clum A."/>
            <person name="Reid I.D."/>
            <person name="Moisan M.C."/>
            <person name="Butler G."/>
            <person name="Nguyen T.T.M."/>
            <person name="Dewar K."/>
            <person name="Conant G."/>
            <person name="Drula E."/>
            <person name="Henrissat B."/>
            <person name="Hansel C."/>
            <person name="Singer S."/>
            <person name="Hutchinson M.I."/>
            <person name="de Vries R.P."/>
            <person name="Natvig D.O."/>
            <person name="Powell A.J."/>
            <person name="Tsang A."/>
            <person name="Grigoriev I.V."/>
        </authorList>
    </citation>
    <scope>NUCLEOTIDE SEQUENCE [LARGE SCALE GENOMIC DNA]</scope>
    <source>
        <strain evidence="12 13">CBS 620.91</strain>
    </source>
</reference>
<dbReference type="InterPro" id="IPR036705">
    <property type="entry name" value="Ribosyl_crysJ1_sf"/>
</dbReference>
<dbReference type="Proteomes" id="UP001583172">
    <property type="component" value="Unassembled WGS sequence"/>
</dbReference>
<dbReference type="Gene3D" id="1.10.4080.10">
    <property type="entry name" value="ADP-ribosylation/Crystallin J1"/>
    <property type="match status" value="1"/>
</dbReference>
<evidence type="ECO:0000256" key="3">
    <source>
        <dbReference type="ARBA" id="ARBA00022801"/>
    </source>
</evidence>
<organism evidence="12 13">
    <name type="scientific">Humicola insolens</name>
    <name type="common">Soft-rot fungus</name>
    <dbReference type="NCBI Taxonomy" id="85995"/>
    <lineage>
        <taxon>Eukaryota</taxon>
        <taxon>Fungi</taxon>
        <taxon>Dikarya</taxon>
        <taxon>Ascomycota</taxon>
        <taxon>Pezizomycotina</taxon>
        <taxon>Sordariomycetes</taxon>
        <taxon>Sordariomycetidae</taxon>
        <taxon>Sordariales</taxon>
        <taxon>Chaetomiaceae</taxon>
        <taxon>Mycothermus</taxon>
    </lineage>
</organism>
<evidence type="ECO:0000256" key="6">
    <source>
        <dbReference type="ARBA" id="ARBA00042471"/>
    </source>
</evidence>
<dbReference type="SUPFAM" id="SSF101478">
    <property type="entry name" value="ADP-ribosylglycohydrolase"/>
    <property type="match status" value="1"/>
</dbReference>
<evidence type="ECO:0000313" key="12">
    <source>
        <dbReference type="EMBL" id="KAL1843229.1"/>
    </source>
</evidence>
<protein>
    <recommendedName>
        <fullName evidence="4">ADP-ribosylhydrolase ARH3</fullName>
        <ecNumber evidence="2">3.2.1.143</ecNumber>
    </recommendedName>
    <alternativeName>
        <fullName evidence="5">ADP-ribose glycohydrolase ARH3</fullName>
    </alternativeName>
    <alternativeName>
        <fullName evidence="6">ADP-ribosylhydrolase 3</fullName>
    </alternativeName>
    <alternativeName>
        <fullName evidence="9">O-acetyl-ADP-ribose deacetylase ARH3</fullName>
    </alternativeName>
    <alternativeName>
        <fullName evidence="10">Poly(ADP-ribose) glycohydrolase ARH3</fullName>
    </alternativeName>
    <alternativeName>
        <fullName evidence="8">[Protein ADP-ribosylarginine] hydrolase-like protein 2</fullName>
    </alternativeName>
    <alternativeName>
        <fullName evidence="7">[Protein ADP-ribosylserine] hydrolase</fullName>
    </alternativeName>
</protein>
<evidence type="ECO:0000256" key="9">
    <source>
        <dbReference type="ARBA" id="ARBA00043187"/>
    </source>
</evidence>
<keyword evidence="3" id="KW-0378">Hydrolase</keyword>
<evidence type="ECO:0000256" key="5">
    <source>
        <dbReference type="ARBA" id="ARBA00042398"/>
    </source>
</evidence>
<evidence type="ECO:0000256" key="7">
    <source>
        <dbReference type="ARBA" id="ARBA00042722"/>
    </source>
</evidence>
<evidence type="ECO:0000256" key="10">
    <source>
        <dbReference type="ARBA" id="ARBA00043193"/>
    </source>
</evidence>
<evidence type="ECO:0000256" key="2">
    <source>
        <dbReference type="ARBA" id="ARBA00012255"/>
    </source>
</evidence>
<dbReference type="InterPro" id="IPR005502">
    <property type="entry name" value="Ribosyl_crysJ1"/>
</dbReference>
<evidence type="ECO:0000256" key="11">
    <source>
        <dbReference type="ARBA" id="ARBA00049015"/>
    </source>
</evidence>
<evidence type="ECO:0000313" key="13">
    <source>
        <dbReference type="Proteomes" id="UP001583172"/>
    </source>
</evidence>
<evidence type="ECO:0000256" key="8">
    <source>
        <dbReference type="ARBA" id="ARBA00042850"/>
    </source>
</evidence>
<sequence>MPQEPQLPSRDRILGALLGVHAGDSLGATFEFMAWEEIRDKYPQGLKDIVGGGHFGWLPGHATDDTDLTRAVLLAYRDLEKHKASGSTKPLPDIVRLAAHYMVDWYDGRWPNRLRGQRPRDVGGATATGISKFKQTTDPRTSGAGEGRAGNGSLMRCIPTALFQPDPEKAFAESIDISAVTHDDFHCTIACAAYNAMVRALVVGKPVDEAWQAGKDAVARAAAAAEAEPTAVRKVKMGRAAQKVDAALDAGKSLVQLPDLAEKGPRGAVNGTKVFPFRASGHVLESLSLAVAALFDPRPLEHVLVDVVRFGKDTDTNGAIAGGLLGARDGVEAIPARWREKLQFGEEFTEVVDYLLSVQYQQQP</sequence>
<proteinExistence type="inferred from homology"/>
<comment type="caution">
    <text evidence="12">The sequence shown here is derived from an EMBL/GenBank/DDBJ whole genome shotgun (WGS) entry which is preliminary data.</text>
</comment>
<dbReference type="Pfam" id="PF03747">
    <property type="entry name" value="ADP_ribosyl_GH"/>
    <property type="match status" value="1"/>
</dbReference>
<comment type="catalytic activity">
    <reaction evidence="11">
        <text>alpha-NAD(+) + H2O = ADP-D-ribose + nicotinamide + H(+)</text>
        <dbReference type="Rhea" id="RHEA:68792"/>
        <dbReference type="ChEBI" id="CHEBI:15377"/>
        <dbReference type="ChEBI" id="CHEBI:15378"/>
        <dbReference type="ChEBI" id="CHEBI:17154"/>
        <dbReference type="ChEBI" id="CHEBI:57967"/>
        <dbReference type="ChEBI" id="CHEBI:77017"/>
    </reaction>
</comment>
<name>A0ABR3VNT8_HUMIN</name>
<accession>A0ABR3VNT8</accession>
<evidence type="ECO:0000256" key="1">
    <source>
        <dbReference type="ARBA" id="ARBA00010702"/>
    </source>
</evidence>
<gene>
    <name evidence="12" type="ORF">VTJ49DRAFT_2560</name>
</gene>
<dbReference type="EMBL" id="JAZGSY010000021">
    <property type="protein sequence ID" value="KAL1843229.1"/>
    <property type="molecule type" value="Genomic_DNA"/>
</dbReference>
<comment type="similarity">
    <text evidence="1">Belongs to the ADP-ribosylglycohydrolase family.</text>
</comment>